<dbReference type="Pfam" id="PF00700">
    <property type="entry name" value="Flagellin_C"/>
    <property type="match status" value="1"/>
</dbReference>
<name>A0A059KH81_9BURK</name>
<evidence type="ECO:0000259" key="4">
    <source>
        <dbReference type="Pfam" id="PF00669"/>
    </source>
</evidence>
<keyword evidence="7" id="KW-1185">Reference proteome</keyword>
<feature type="domain" description="Flagellin C-terminal" evidence="5">
    <location>
        <begin position="387"/>
        <end position="471"/>
    </location>
</feature>
<evidence type="ECO:0000256" key="3">
    <source>
        <dbReference type="RuleBase" id="RU362073"/>
    </source>
</evidence>
<dbReference type="EMBL" id="AZRA01000108">
    <property type="protein sequence ID" value="KDB50842.1"/>
    <property type="molecule type" value="Genomic_DNA"/>
</dbReference>
<dbReference type="GO" id="GO:0009288">
    <property type="term" value="C:bacterial-type flagellum"/>
    <property type="evidence" value="ECO:0007669"/>
    <property type="project" value="UniProtKB-SubCell"/>
</dbReference>
<organism evidence="6 7">
    <name type="scientific">Sphaerotilus natans subsp. natans DSM 6575</name>
    <dbReference type="NCBI Taxonomy" id="1286631"/>
    <lineage>
        <taxon>Bacteria</taxon>
        <taxon>Pseudomonadati</taxon>
        <taxon>Pseudomonadota</taxon>
        <taxon>Betaproteobacteria</taxon>
        <taxon>Burkholderiales</taxon>
        <taxon>Sphaerotilaceae</taxon>
        <taxon>Sphaerotilus</taxon>
    </lineage>
</organism>
<keyword evidence="2 3" id="KW-0975">Bacterial flagellum</keyword>
<dbReference type="AlphaFoldDB" id="A0A059KH81"/>
<comment type="subcellular location">
    <subcellularLocation>
        <location evidence="3">Secreted</location>
    </subcellularLocation>
    <subcellularLocation>
        <location evidence="3">Bacterial flagellum</location>
    </subcellularLocation>
</comment>
<evidence type="ECO:0000313" key="6">
    <source>
        <dbReference type="EMBL" id="KDB50842.1"/>
    </source>
</evidence>
<dbReference type="RefSeq" id="WP_139330763.1">
    <property type="nucleotide sequence ID" value="NZ_AZRA01000108.1"/>
</dbReference>
<dbReference type="STRING" id="34103.SAMN05421778_104243"/>
<accession>A0A059KH81</accession>
<comment type="similarity">
    <text evidence="1 3">Belongs to the bacterial flagellin family.</text>
</comment>
<dbReference type="Gene3D" id="1.20.1330.10">
    <property type="entry name" value="f41 fragment of flagellin, N-terminal domain"/>
    <property type="match status" value="2"/>
</dbReference>
<sequence length="474" mass="49433">MARLSAMMSVAQAGLIRLPSEQERLRPLERLATGLRIQRAGDDAAGLAIAERLTTTLRAQGVIGRGLNEAIGRVQQADDGLGRIAELLQQGRELALASASAHLDDSDRAGLQQGLRALIDQIDAIATGTRLFGHSLLSAPRTSGLTPTLDEVFGQTGRTLSLNSGLRPLAYLPAGMRNVQVEIDALGADDDLQVFTTDGRHVLGTGLHDIGWRGNGIGTAEQLEGQVMLRTLGFEAGARLEAGALLDGRSGFVDPGVPGGAPVSLMSTSLGGMTLGYSGDGDHHDGTPDDGQVSGPWRHEMLTIGEVTQPLLLMVTGAGRFEARASWSDAQAVDRAIDRSRLSVLLQADAGQPVQQMSLEVLPADSGSLGLSGVGLASREAAESSLTAFDRAIGRVGQYRGRFGALHGQLERALDLGASTLENLGAARGRLLDADMATELGTLTRQQVLAQAAQALQGQAAALPRQVLGLLLGG</sequence>
<evidence type="ECO:0000259" key="5">
    <source>
        <dbReference type="Pfam" id="PF00700"/>
    </source>
</evidence>
<dbReference type="Proteomes" id="UP000026714">
    <property type="component" value="Unassembled WGS sequence"/>
</dbReference>
<evidence type="ECO:0000256" key="2">
    <source>
        <dbReference type="ARBA" id="ARBA00023143"/>
    </source>
</evidence>
<dbReference type="eggNOG" id="COG1344">
    <property type="taxonomic scope" value="Bacteria"/>
</dbReference>
<evidence type="ECO:0000313" key="7">
    <source>
        <dbReference type="Proteomes" id="UP000026714"/>
    </source>
</evidence>
<dbReference type="GO" id="GO:0005198">
    <property type="term" value="F:structural molecule activity"/>
    <property type="evidence" value="ECO:0007669"/>
    <property type="project" value="UniProtKB-UniRule"/>
</dbReference>
<protein>
    <recommendedName>
        <fullName evidence="3">Flagellin</fullName>
    </recommendedName>
</protein>
<comment type="function">
    <text evidence="3">Flagellin is the subunit protein which polymerizes to form the filaments of bacterial flagella.</text>
</comment>
<keyword evidence="3" id="KW-0964">Secreted</keyword>
<dbReference type="PANTHER" id="PTHR42792:SF2">
    <property type="entry name" value="FLAGELLIN"/>
    <property type="match status" value="1"/>
</dbReference>
<reference evidence="6 7" key="1">
    <citation type="journal article" date="2014" name="FEMS Microbiol. Ecol.">
        <title>Sphaerotilus natans encrusted with nanoball-shaped Fe(III) oxide minerals formed by nitrate-reducing mixotrophic Fe(II) oxidation.</title>
        <authorList>
            <person name="Park S."/>
            <person name="Kim D.H."/>
            <person name="Lee J.H."/>
            <person name="Hur H.G."/>
        </authorList>
    </citation>
    <scope>NUCLEOTIDE SEQUENCE [LARGE SCALE GENOMIC DNA]</scope>
    <source>
        <strain evidence="6 7">DSM 6575</strain>
    </source>
</reference>
<dbReference type="InterPro" id="IPR046358">
    <property type="entry name" value="Flagellin_C"/>
</dbReference>
<dbReference type="PRINTS" id="PR00207">
    <property type="entry name" value="FLAGELLIN"/>
</dbReference>
<dbReference type="SUPFAM" id="SSF64518">
    <property type="entry name" value="Phase 1 flagellin"/>
    <property type="match status" value="1"/>
</dbReference>
<dbReference type="PANTHER" id="PTHR42792">
    <property type="entry name" value="FLAGELLIN"/>
    <property type="match status" value="1"/>
</dbReference>
<dbReference type="GO" id="GO:0005576">
    <property type="term" value="C:extracellular region"/>
    <property type="evidence" value="ECO:0007669"/>
    <property type="project" value="UniProtKB-SubCell"/>
</dbReference>
<comment type="caution">
    <text evidence="6">The sequence shown here is derived from an EMBL/GenBank/DDBJ whole genome shotgun (WGS) entry which is preliminary data.</text>
</comment>
<proteinExistence type="inferred from homology"/>
<dbReference type="InterPro" id="IPR001029">
    <property type="entry name" value="Flagellin_N"/>
</dbReference>
<dbReference type="Gene3D" id="1.20.120.340">
    <property type="entry name" value="Flagellar protein FliS"/>
    <property type="match status" value="1"/>
</dbReference>
<dbReference type="InterPro" id="IPR001492">
    <property type="entry name" value="Flagellin"/>
</dbReference>
<dbReference type="Pfam" id="PF00669">
    <property type="entry name" value="Flagellin_N"/>
    <property type="match status" value="1"/>
</dbReference>
<evidence type="ECO:0000256" key="1">
    <source>
        <dbReference type="ARBA" id="ARBA00005709"/>
    </source>
</evidence>
<feature type="domain" description="Flagellin N-terminal" evidence="4">
    <location>
        <begin position="27"/>
        <end position="139"/>
    </location>
</feature>
<gene>
    <name evidence="6" type="ORF">X805_35340</name>
</gene>